<feature type="compositionally biased region" description="Low complexity" evidence="1">
    <location>
        <begin position="22"/>
        <end position="31"/>
    </location>
</feature>
<dbReference type="Gene3D" id="3.20.20.80">
    <property type="entry name" value="Glycosidases"/>
    <property type="match status" value="1"/>
</dbReference>
<name>A0A8J5Z0I2_9ROSI</name>
<sequence>MPTFTAIALDRLIESGPSRSVNNSGPNSKPSIPNPKPIPSTKMKRSRSTSVTSKVNRPQISPALYATPEATPLPDSPSSFPPSPYIINHKRRGPRLLKSFSEDNVSSWEKKSHEEDEVNGNAKLAEGNSVDLLKDCSVTFSIHEPNEEEHENGPINVERANSVRGGSIKEEHLNGFHDGEVGSSQMNNGLGIDASVLKPGALNLEKGGDSEDFFDPNESMSVASNTEGGDDAAAESAARFATQGVEFFDAWDELSSESLPQSCPHDIEAELREIRLSLLTEIEKRKQAEEALNKMQSKWRRIGQEFGGVGLSLPVDPLVATEDELVNPAEELRQQMGIARFVSLSMGRGIAKAELETEMEAQIESKNFEIARLLDRLHYYEAVNREMSQRNQEAVEMARRERQRKKRKQRWVWGSVATAITLGAAALAWSYLPTGKASSSASIAKGPDPDNPTANRSLAQRSHSTHEIHPPKADHWLDAHIRDAESVHQDPILVAKFGKSRKDPSFNTHNRDQLFNIVYHKLYTSAKGEAAATGSMFWQLLSEGMNSFRDGYELYRVREPFNS</sequence>
<feature type="transmembrane region" description="Helical" evidence="2">
    <location>
        <begin position="411"/>
        <end position="432"/>
    </location>
</feature>
<dbReference type="Proteomes" id="UP000701853">
    <property type="component" value="Chromosome 4"/>
</dbReference>
<evidence type="ECO:0000313" key="3">
    <source>
        <dbReference type="EMBL" id="KAG8497579.1"/>
    </source>
</evidence>
<feature type="region of interest" description="Disordered" evidence="1">
    <location>
        <begin position="9"/>
        <end position="87"/>
    </location>
</feature>
<feature type="compositionally biased region" description="Polar residues" evidence="1">
    <location>
        <begin position="452"/>
        <end position="462"/>
    </location>
</feature>
<evidence type="ECO:0000256" key="2">
    <source>
        <dbReference type="SAM" id="Phobius"/>
    </source>
</evidence>
<feature type="compositionally biased region" description="Polar residues" evidence="1">
    <location>
        <begin position="48"/>
        <end position="59"/>
    </location>
</feature>
<feature type="region of interest" description="Disordered" evidence="1">
    <location>
        <begin position="439"/>
        <end position="470"/>
    </location>
</feature>
<dbReference type="PANTHER" id="PTHR35490:SF2">
    <property type="entry name" value="BACTERIOPHAGE N4 ADSORPTION B PROTEIN"/>
    <property type="match status" value="1"/>
</dbReference>
<evidence type="ECO:0000256" key="1">
    <source>
        <dbReference type="SAM" id="MobiDB-lite"/>
    </source>
</evidence>
<keyword evidence="4" id="KW-1185">Reference proteome</keyword>
<keyword evidence="2" id="KW-1133">Transmembrane helix</keyword>
<gene>
    <name evidence="3" type="ORF">CXB51_008863</name>
</gene>
<accession>A0A8J5Z0I2</accession>
<evidence type="ECO:0000313" key="4">
    <source>
        <dbReference type="Proteomes" id="UP000701853"/>
    </source>
</evidence>
<protein>
    <submittedName>
        <fullName evidence="3">Uncharacterized protein</fullName>
    </submittedName>
</protein>
<organism evidence="3 4">
    <name type="scientific">Gossypium anomalum</name>
    <dbReference type="NCBI Taxonomy" id="47600"/>
    <lineage>
        <taxon>Eukaryota</taxon>
        <taxon>Viridiplantae</taxon>
        <taxon>Streptophyta</taxon>
        <taxon>Embryophyta</taxon>
        <taxon>Tracheophyta</taxon>
        <taxon>Spermatophyta</taxon>
        <taxon>Magnoliopsida</taxon>
        <taxon>eudicotyledons</taxon>
        <taxon>Gunneridae</taxon>
        <taxon>Pentapetalae</taxon>
        <taxon>rosids</taxon>
        <taxon>malvids</taxon>
        <taxon>Malvales</taxon>
        <taxon>Malvaceae</taxon>
        <taxon>Malvoideae</taxon>
        <taxon>Gossypium</taxon>
    </lineage>
</organism>
<proteinExistence type="predicted"/>
<comment type="caution">
    <text evidence="3">The sequence shown here is derived from an EMBL/GenBank/DDBJ whole genome shotgun (WGS) entry which is preliminary data.</text>
</comment>
<keyword evidence="2" id="KW-0812">Transmembrane</keyword>
<dbReference type="AlphaFoldDB" id="A0A8J5Z0I2"/>
<dbReference type="EMBL" id="JAHUZN010000004">
    <property type="protein sequence ID" value="KAG8497579.1"/>
    <property type="molecule type" value="Genomic_DNA"/>
</dbReference>
<reference evidence="3 4" key="1">
    <citation type="journal article" date="2021" name="bioRxiv">
        <title>The Gossypium anomalum genome as a resource for cotton improvement and evolutionary analysis of hybrid incompatibility.</title>
        <authorList>
            <person name="Grover C.E."/>
            <person name="Yuan D."/>
            <person name="Arick M.A."/>
            <person name="Miller E.R."/>
            <person name="Hu G."/>
            <person name="Peterson D.G."/>
            <person name="Wendel J.F."/>
            <person name="Udall J.A."/>
        </authorList>
    </citation>
    <scope>NUCLEOTIDE SEQUENCE [LARGE SCALE GENOMIC DNA]</scope>
    <source>
        <strain evidence="3">JFW-Udall</strain>
        <tissue evidence="3">Leaf</tissue>
    </source>
</reference>
<dbReference type="PANTHER" id="PTHR35490">
    <property type="entry name" value="BACTERIOPHAGE N4 ADSORPTION B PROTEIN"/>
    <property type="match status" value="1"/>
</dbReference>
<dbReference type="OrthoDB" id="1923043at2759"/>
<keyword evidence="2" id="KW-0472">Membrane</keyword>